<sequence length="90" mass="10247">MKIEYQDGGEKSRLIITSGFLWLRKYIRLVDEILLRVPELRAVSEGFFIVTTTVSGFTADVLRAEMIVEGMGFKVMNAEMIHNSCMEADK</sequence>
<name>A0A232RQY9_SALER</name>
<accession>A0A232RQY9</accession>
<dbReference type="Proteomes" id="UP000885256">
    <property type="component" value="Unassembled WGS sequence"/>
</dbReference>
<dbReference type="RefSeq" id="WP_000687967.1">
    <property type="nucleotide sequence ID" value="NZ_JAUCNS010000003.1"/>
</dbReference>
<dbReference type="Proteomes" id="UP000839536">
    <property type="component" value="Unassembled WGS sequence"/>
</dbReference>
<comment type="caution">
    <text evidence="2">The sequence shown here is derived from an EMBL/GenBank/DDBJ whole genome shotgun (WGS) entry which is preliminary data.</text>
</comment>
<proteinExistence type="predicted"/>
<protein>
    <submittedName>
        <fullName evidence="2">Uncharacterized protein</fullName>
    </submittedName>
</protein>
<reference evidence="2" key="2">
    <citation type="submission" date="2019-01" db="EMBL/GenBank/DDBJ databases">
        <title>Whole genome sequencing of Salmonella enterica.</title>
        <authorList>
            <person name="Cao G."/>
        </authorList>
    </citation>
    <scope>NUCLEOTIDE SEQUENCE [LARGE SCALE GENOMIC DNA]</scope>
    <source>
        <strain evidence="2">CFSAN074594</strain>
    </source>
</reference>
<dbReference type="EMBL" id="QWJL01000035">
    <property type="protein sequence ID" value="RIP23351.1"/>
    <property type="molecule type" value="Genomic_DNA"/>
</dbReference>
<evidence type="ECO:0000313" key="2">
    <source>
        <dbReference type="EMBL" id="RXL26824.1"/>
    </source>
</evidence>
<dbReference type="AlphaFoldDB" id="A0A232RQY9"/>
<organism evidence="2">
    <name type="scientific">Salmonella enterica</name>
    <name type="common">Salmonella choleraesuis</name>
    <dbReference type="NCBI Taxonomy" id="28901"/>
    <lineage>
        <taxon>Bacteria</taxon>
        <taxon>Pseudomonadati</taxon>
        <taxon>Pseudomonadota</taxon>
        <taxon>Gammaproteobacteria</taxon>
        <taxon>Enterobacterales</taxon>
        <taxon>Enterobacteriaceae</taxon>
        <taxon>Salmonella</taxon>
    </lineage>
</organism>
<dbReference type="EMBL" id="SDIQ01000002">
    <property type="protein sequence ID" value="RXL26824.1"/>
    <property type="molecule type" value="Genomic_DNA"/>
</dbReference>
<evidence type="ECO:0000313" key="1">
    <source>
        <dbReference type="EMBL" id="RIP23351.1"/>
    </source>
</evidence>
<reference evidence="1" key="1">
    <citation type="submission" date="2018-08" db="EMBL/GenBank/DDBJ databases">
        <title>Whole genome sequencing of Salmonella enterica serotype newport.</title>
        <authorList>
            <person name="Bell R."/>
        </authorList>
    </citation>
    <scope>NUCLEOTIDE SEQUENCE [LARGE SCALE GENOMIC DNA]</scope>
    <source>
        <strain evidence="1">CFSAN048053</strain>
    </source>
</reference>
<gene>
    <name evidence="1" type="ORF">A7D45_23940</name>
    <name evidence="2" type="ORF">EKD96_01980</name>
</gene>